<evidence type="ECO:0000256" key="1">
    <source>
        <dbReference type="SAM" id="MobiDB-lite"/>
    </source>
</evidence>
<feature type="compositionally biased region" description="Acidic residues" evidence="1">
    <location>
        <begin position="219"/>
        <end position="250"/>
    </location>
</feature>
<keyword evidence="4" id="KW-1185">Reference proteome</keyword>
<name>A0A7M7HA12_NASVI</name>
<proteinExistence type="predicted"/>
<feature type="compositionally biased region" description="Basic and acidic residues" evidence="1">
    <location>
        <begin position="349"/>
        <end position="358"/>
    </location>
</feature>
<feature type="region of interest" description="Disordered" evidence="1">
    <location>
        <begin position="196"/>
        <end position="415"/>
    </location>
</feature>
<dbReference type="PROSITE" id="PS51257">
    <property type="entry name" value="PROKAR_LIPOPROTEIN"/>
    <property type="match status" value="1"/>
</dbReference>
<dbReference type="KEGG" id="nvi:100118928"/>
<feature type="chain" id="PRO_5029870236" evidence="2">
    <location>
        <begin position="25"/>
        <end position="460"/>
    </location>
</feature>
<keyword evidence="2" id="KW-0732">Signal</keyword>
<dbReference type="InParanoid" id="A0A7M7HA12"/>
<feature type="signal peptide" evidence="2">
    <location>
        <begin position="1"/>
        <end position="24"/>
    </location>
</feature>
<dbReference type="AlphaFoldDB" id="A0A7M7HA12"/>
<feature type="compositionally biased region" description="Basic and acidic residues" evidence="1">
    <location>
        <begin position="251"/>
        <end position="269"/>
    </location>
</feature>
<dbReference type="OrthoDB" id="8195753at2759"/>
<evidence type="ECO:0000313" key="4">
    <source>
        <dbReference type="Proteomes" id="UP000002358"/>
    </source>
</evidence>
<sequence length="460" mass="49835">MRNFERVKCGLALLCAISAALVSCDDFDQQNDTKTVSLEDPGIDATVKAALENGSVSEVVVRKDLLLFPVNAPNLVIAHSQEIHAVPQQNSSNATDGKPVAAEVAEVNEYSLSQLVNNTDNDTTSQGIAIPASSFPNGSENDSVLEPGKLLEIVSGFNLSSGVATEKVPLPSEVQDFSLPKHSIVELLSKSLPQADDAAPMIESSSEAPSYFVGKRSVDDDDDDDEDDDSQSNDSESTEDDDDSQSDDADLEKRSAESDEKDDSSDSKSDGSSATNSGSSSSTTTENVKRSTDSGDDADSSSTTENGASSTTESATNTGIAKRSIDSDEDDSKSDSSEESTQKTSTSTSRKETKRSADEDHDDDDDDSSASNSTEYYDRVVSKSSETADSQAESSSVQRSGKESLVRDSEDDMDVAEDMVFRPLFRYRQETRLRQRYPFYGRSRYYGNRYRYRADDSDYD</sequence>
<gene>
    <name evidence="3" type="primary">100118928</name>
</gene>
<feature type="compositionally biased region" description="Polar residues" evidence="1">
    <location>
        <begin position="305"/>
        <end position="319"/>
    </location>
</feature>
<dbReference type="Proteomes" id="UP000002358">
    <property type="component" value="Chromosome 3"/>
</dbReference>
<evidence type="ECO:0000256" key="2">
    <source>
        <dbReference type="SAM" id="SignalP"/>
    </source>
</evidence>
<dbReference type="EnsemblMetazoa" id="XM_008215111">
    <property type="protein sequence ID" value="XP_008213333"/>
    <property type="gene ID" value="LOC100118928"/>
</dbReference>
<feature type="compositionally biased region" description="Polar residues" evidence="1">
    <location>
        <begin position="382"/>
        <end position="399"/>
    </location>
</feature>
<accession>A0A7M7HA12</accession>
<feature type="compositionally biased region" description="Low complexity" evidence="1">
    <location>
        <begin position="270"/>
        <end position="286"/>
    </location>
</feature>
<protein>
    <submittedName>
        <fullName evidence="3">Uncharacterized protein</fullName>
    </submittedName>
</protein>
<evidence type="ECO:0000313" key="3">
    <source>
        <dbReference type="EnsemblMetazoa" id="XP_008213333"/>
    </source>
</evidence>
<reference evidence="3" key="1">
    <citation type="submission" date="2021-01" db="UniProtKB">
        <authorList>
            <consortium name="EnsemblMetazoa"/>
        </authorList>
    </citation>
    <scope>IDENTIFICATION</scope>
</reference>
<feature type="compositionally biased region" description="Acidic residues" evidence="1">
    <location>
        <begin position="359"/>
        <end position="368"/>
    </location>
</feature>
<dbReference type="OMA" id="RSAYYDI"/>
<organism evidence="3 4">
    <name type="scientific">Nasonia vitripennis</name>
    <name type="common">Parasitic wasp</name>
    <dbReference type="NCBI Taxonomy" id="7425"/>
    <lineage>
        <taxon>Eukaryota</taxon>
        <taxon>Metazoa</taxon>
        <taxon>Ecdysozoa</taxon>
        <taxon>Arthropoda</taxon>
        <taxon>Hexapoda</taxon>
        <taxon>Insecta</taxon>
        <taxon>Pterygota</taxon>
        <taxon>Neoptera</taxon>
        <taxon>Endopterygota</taxon>
        <taxon>Hymenoptera</taxon>
        <taxon>Apocrita</taxon>
        <taxon>Proctotrupomorpha</taxon>
        <taxon>Chalcidoidea</taxon>
        <taxon>Pteromalidae</taxon>
        <taxon>Pteromalinae</taxon>
        <taxon>Nasonia</taxon>
    </lineage>
</organism>